<organism evidence="1 2">
    <name type="scientific">Bradyrhizobium commune</name>
    <dbReference type="NCBI Taxonomy" id="83627"/>
    <lineage>
        <taxon>Bacteria</taxon>
        <taxon>Pseudomonadati</taxon>
        <taxon>Pseudomonadota</taxon>
        <taxon>Alphaproteobacteria</taxon>
        <taxon>Hyphomicrobiales</taxon>
        <taxon>Nitrobacteraceae</taxon>
        <taxon>Bradyrhizobium</taxon>
    </lineage>
</organism>
<dbReference type="AlphaFoldDB" id="A0A7S9H1L6"/>
<dbReference type="EMBL" id="CP061379">
    <property type="protein sequence ID" value="QPF94110.1"/>
    <property type="molecule type" value="Genomic_DNA"/>
</dbReference>
<proteinExistence type="predicted"/>
<keyword evidence="2" id="KW-1185">Reference proteome</keyword>
<dbReference type="RefSeq" id="WP_195803613.1">
    <property type="nucleotide sequence ID" value="NZ_CP061379.1"/>
</dbReference>
<protein>
    <submittedName>
        <fullName evidence="1">Uncharacterized protein</fullName>
    </submittedName>
</protein>
<gene>
    <name evidence="1" type="ORF">IC761_12900</name>
</gene>
<evidence type="ECO:0000313" key="2">
    <source>
        <dbReference type="Proteomes" id="UP000594621"/>
    </source>
</evidence>
<accession>A0A7S9H1L6</accession>
<name>A0A7S9H1L6_9BRAD</name>
<evidence type="ECO:0000313" key="1">
    <source>
        <dbReference type="EMBL" id="QPF94110.1"/>
    </source>
</evidence>
<dbReference type="KEGG" id="bcou:IC761_12900"/>
<reference evidence="1 2" key="1">
    <citation type="submission" date="2020-09" db="EMBL/GenBank/DDBJ databases">
        <title>Complete genomes of bradyrhizobia occurring on native shrubby legumes in Australia.</title>
        <authorList>
            <person name="Lafay B."/>
        </authorList>
    </citation>
    <scope>NUCLEOTIDE SEQUENCE [LARGE SCALE GENOMIC DNA]</scope>
    <source>
        <strain evidence="1 2">BDV5040</strain>
    </source>
</reference>
<sequence>MHSALDGIRSRIFLALLVAGASAGCSLHPVQQEVTGVKTPDLVQFIRCETRLAIQDKAIELLKKERPPNPAMIDELTQRRTWPWDPALRARMNTNERAIYDKYIQTGIAFDFSFDITEDNAGSGAADPVKFITNGTAGAGLSASGDFKRENLRHFVVSETAKDLLENPKLGFEQPDGHAECPSDYRLSNFAYPISGNIGIGELISTFFDLNEVRTLTVDKATSNVFVDTLTFTTTVSGGITPHVFVSPVGNRWGLAAPATLMASGQRIDAHKLIVGLSLDNTKRIAGPSVAAAAIVPGRYGRSALQRSDIRSNAEQSALDAVSQARLDAYLDRAFR</sequence>
<dbReference type="Proteomes" id="UP000594621">
    <property type="component" value="Chromosome"/>
</dbReference>